<proteinExistence type="predicted"/>
<evidence type="ECO:0000313" key="8">
    <source>
        <dbReference type="EMBL" id="PST41191.1"/>
    </source>
</evidence>
<reference evidence="8 9" key="1">
    <citation type="journal article" date="2019" name="Int. J. Syst. Evol. Microbiol.">
        <title>Faecalibacillus intestinalis gen. nov., sp. nov. and Faecalibacillus faecis sp. nov., isolated from human faeces.</title>
        <authorList>
            <person name="Seo B."/>
            <person name="Jeon K."/>
            <person name="Baek I."/>
            <person name="Lee Y.M."/>
            <person name="Baek K."/>
            <person name="Ko G."/>
        </authorList>
    </citation>
    <scope>NUCLEOTIDE SEQUENCE [LARGE SCALE GENOMIC DNA]</scope>
    <source>
        <strain evidence="8 9">SNUG30099</strain>
    </source>
</reference>
<keyword evidence="2" id="KW-0813">Transport</keyword>
<keyword evidence="3" id="KW-1003">Cell membrane</keyword>
<gene>
    <name evidence="8" type="ORF">C7U54_07455</name>
</gene>
<dbReference type="Proteomes" id="UP000240974">
    <property type="component" value="Unassembled WGS sequence"/>
</dbReference>
<dbReference type="InterPro" id="IPR002293">
    <property type="entry name" value="AA/rel_permease1"/>
</dbReference>
<dbReference type="Pfam" id="PF13520">
    <property type="entry name" value="AA_permease_2"/>
    <property type="match status" value="1"/>
</dbReference>
<sequence length="479" mass="52796">MEDSKKIKWYGLAFMAFSTVWGFGNVLNGFIYFNGIQVVFSWVLMFALYFVPYALMVGELGSAFKNSGGGVSSWVHETFGPKLAYYAGWTYWACHVTYIASKGSGGLKALSWAIFRNAEFYDSLPTLYVQLATLAVFLFFCWFASRGLNPLKQLATLAGTSMFVMSILYILMMFAAPAINPNGGYLSLDFSFDKIVPQFNVNYFTSLSILVFAVGGCEKISPYVNKVENPSKGFPKGMIALAIMVMVCAILGTFAMGMMFDPSVINASPESFNSYVSNGAYWSFQKLGQYYHMGDALLIIYALCNMIGQFSTLVLSIDAPLRMLLDNEDARQFIPSKLLKQNKYGAYVNGIKMVVALSGSIILIQIIGGQGAAGVLAQLNKLNSVCMPMRYVWVFLAYIGLRKAYDKIPADYRFVKSQPVALFFGGWCLFVTAACCIMGVYSTDLFTMALNIITPVVLTALGIILPAIAKREKANAITE</sequence>
<evidence type="ECO:0000256" key="4">
    <source>
        <dbReference type="ARBA" id="ARBA00022692"/>
    </source>
</evidence>
<feature type="transmembrane region" description="Helical" evidence="7">
    <location>
        <begin position="127"/>
        <end position="145"/>
    </location>
</feature>
<feature type="transmembrane region" description="Helical" evidence="7">
    <location>
        <begin position="346"/>
        <end position="367"/>
    </location>
</feature>
<evidence type="ECO:0000256" key="6">
    <source>
        <dbReference type="ARBA" id="ARBA00023136"/>
    </source>
</evidence>
<accession>A0A2T3G190</accession>
<evidence type="ECO:0000256" key="5">
    <source>
        <dbReference type="ARBA" id="ARBA00022989"/>
    </source>
</evidence>
<dbReference type="EMBL" id="PYLQ01000008">
    <property type="protein sequence ID" value="PST41191.1"/>
    <property type="molecule type" value="Genomic_DNA"/>
</dbReference>
<feature type="transmembrane region" description="Helical" evidence="7">
    <location>
        <begin position="238"/>
        <end position="260"/>
    </location>
</feature>
<feature type="transmembrane region" description="Helical" evidence="7">
    <location>
        <begin position="421"/>
        <end position="442"/>
    </location>
</feature>
<feature type="transmembrane region" description="Helical" evidence="7">
    <location>
        <begin position="39"/>
        <end position="62"/>
    </location>
</feature>
<keyword evidence="9" id="KW-1185">Reference proteome</keyword>
<feature type="transmembrane region" description="Helical" evidence="7">
    <location>
        <begin position="382"/>
        <end position="401"/>
    </location>
</feature>
<keyword evidence="4 7" id="KW-0812">Transmembrane</keyword>
<name>A0A2T3G190_9FIRM</name>
<dbReference type="GO" id="GO:0005886">
    <property type="term" value="C:plasma membrane"/>
    <property type="evidence" value="ECO:0007669"/>
    <property type="project" value="UniProtKB-SubCell"/>
</dbReference>
<dbReference type="Gene3D" id="1.20.1740.10">
    <property type="entry name" value="Amino acid/polyamine transporter I"/>
    <property type="match status" value="1"/>
</dbReference>
<dbReference type="InterPro" id="IPR050367">
    <property type="entry name" value="APC_superfamily"/>
</dbReference>
<dbReference type="PIRSF" id="PIRSF006060">
    <property type="entry name" value="AA_transporter"/>
    <property type="match status" value="1"/>
</dbReference>
<feature type="transmembrane region" description="Helical" evidence="7">
    <location>
        <begin position="298"/>
        <end position="325"/>
    </location>
</feature>
<dbReference type="RefSeq" id="WP_022002120.1">
    <property type="nucleotide sequence ID" value="NZ_AP031432.1"/>
</dbReference>
<dbReference type="AlphaFoldDB" id="A0A2T3G190"/>
<feature type="transmembrane region" description="Helical" evidence="7">
    <location>
        <begin position="157"/>
        <end position="179"/>
    </location>
</feature>
<feature type="transmembrane region" description="Helical" evidence="7">
    <location>
        <begin position="199"/>
        <end position="217"/>
    </location>
</feature>
<feature type="transmembrane region" description="Helical" evidence="7">
    <location>
        <begin position="448"/>
        <end position="469"/>
    </location>
</feature>
<comment type="caution">
    <text evidence="8">The sequence shown here is derived from an EMBL/GenBank/DDBJ whole genome shotgun (WGS) entry which is preliminary data.</text>
</comment>
<keyword evidence="5 7" id="KW-1133">Transmembrane helix</keyword>
<evidence type="ECO:0000256" key="1">
    <source>
        <dbReference type="ARBA" id="ARBA00004651"/>
    </source>
</evidence>
<organism evidence="8 9">
    <name type="scientific">Faecalibacillus intestinalis</name>
    <dbReference type="NCBI Taxonomy" id="1982626"/>
    <lineage>
        <taxon>Bacteria</taxon>
        <taxon>Bacillati</taxon>
        <taxon>Bacillota</taxon>
        <taxon>Erysipelotrichia</taxon>
        <taxon>Erysipelotrichales</taxon>
        <taxon>Coprobacillaceae</taxon>
        <taxon>Faecalibacillus</taxon>
    </lineage>
</organism>
<dbReference type="GO" id="GO:0022857">
    <property type="term" value="F:transmembrane transporter activity"/>
    <property type="evidence" value="ECO:0007669"/>
    <property type="project" value="InterPro"/>
</dbReference>
<keyword evidence="6 7" id="KW-0472">Membrane</keyword>
<dbReference type="PANTHER" id="PTHR42770">
    <property type="entry name" value="AMINO ACID TRANSPORTER-RELATED"/>
    <property type="match status" value="1"/>
</dbReference>
<feature type="transmembrane region" description="Helical" evidence="7">
    <location>
        <begin position="12"/>
        <end position="33"/>
    </location>
</feature>
<evidence type="ECO:0000313" key="9">
    <source>
        <dbReference type="Proteomes" id="UP000240974"/>
    </source>
</evidence>
<protein>
    <submittedName>
        <fullName evidence="8">Amino acid permease</fullName>
    </submittedName>
</protein>
<evidence type="ECO:0000256" key="2">
    <source>
        <dbReference type="ARBA" id="ARBA00022448"/>
    </source>
</evidence>
<evidence type="ECO:0000256" key="7">
    <source>
        <dbReference type="SAM" id="Phobius"/>
    </source>
</evidence>
<comment type="subcellular location">
    <subcellularLocation>
        <location evidence="1">Cell membrane</location>
        <topology evidence="1">Multi-pass membrane protein</topology>
    </subcellularLocation>
</comment>
<dbReference type="PANTHER" id="PTHR42770:SF15">
    <property type="entry name" value="GLUTAMATE_GAMMA-AMINOBUTYRATE ANTIPORTER-RELATED"/>
    <property type="match status" value="1"/>
</dbReference>
<evidence type="ECO:0000256" key="3">
    <source>
        <dbReference type="ARBA" id="ARBA00022475"/>
    </source>
</evidence>